<reference evidence="1" key="1">
    <citation type="submission" date="2021-05" db="EMBL/GenBank/DDBJ databases">
        <authorList>
            <person name="Alioto T."/>
            <person name="Alioto T."/>
            <person name="Gomez Garrido J."/>
        </authorList>
    </citation>
    <scope>NUCLEOTIDE SEQUENCE</scope>
</reference>
<accession>A0A8D9F889</accession>
<organism evidence="1">
    <name type="scientific">Cacopsylla melanoneura</name>
    <dbReference type="NCBI Taxonomy" id="428564"/>
    <lineage>
        <taxon>Eukaryota</taxon>
        <taxon>Metazoa</taxon>
        <taxon>Ecdysozoa</taxon>
        <taxon>Arthropoda</taxon>
        <taxon>Hexapoda</taxon>
        <taxon>Insecta</taxon>
        <taxon>Pterygota</taxon>
        <taxon>Neoptera</taxon>
        <taxon>Paraneoptera</taxon>
        <taxon>Hemiptera</taxon>
        <taxon>Sternorrhyncha</taxon>
        <taxon>Psylloidea</taxon>
        <taxon>Psyllidae</taxon>
        <taxon>Psyllinae</taxon>
        <taxon>Cacopsylla</taxon>
    </lineage>
</organism>
<proteinExistence type="predicted"/>
<dbReference type="EMBL" id="HBUF01622249">
    <property type="protein sequence ID" value="CAG6781289.1"/>
    <property type="molecule type" value="Transcribed_RNA"/>
</dbReference>
<dbReference type="EMBL" id="HBUF01622248">
    <property type="protein sequence ID" value="CAG6781288.1"/>
    <property type="molecule type" value="Transcribed_RNA"/>
</dbReference>
<sequence>MGKGYRKFTGKGYRKFMRKGYRNVFLFCYFLFIKEVSKTRFMRKGYRKFFVFCLNFLLSVRFQRAQKLPMWCEMATFLLTSYGRTYLCGLFIRDTKYKQGESF</sequence>
<name>A0A8D9F889_9HEMI</name>
<dbReference type="EMBL" id="HBUF01622245">
    <property type="protein sequence ID" value="CAG6781287.1"/>
    <property type="molecule type" value="Transcribed_RNA"/>
</dbReference>
<dbReference type="AlphaFoldDB" id="A0A8D9F889"/>
<protein>
    <submittedName>
        <fullName evidence="1">Uncharacterized protein</fullName>
    </submittedName>
</protein>
<evidence type="ECO:0000313" key="1">
    <source>
        <dbReference type="EMBL" id="CAG6781288.1"/>
    </source>
</evidence>